<accession>A0A841TAK5</accession>
<proteinExistence type="predicted"/>
<dbReference type="RefSeq" id="WP_185179296.1">
    <property type="nucleotide sequence ID" value="NZ_CBCSEP010000015.1"/>
</dbReference>
<dbReference type="PANTHER" id="PTHR30528">
    <property type="entry name" value="CYTOPLASMIC PROTEIN"/>
    <property type="match status" value="1"/>
</dbReference>
<keyword evidence="2" id="KW-1185">Reference proteome</keyword>
<evidence type="ECO:0000313" key="2">
    <source>
        <dbReference type="Proteomes" id="UP000574133"/>
    </source>
</evidence>
<dbReference type="EMBL" id="JACJVN010000043">
    <property type="protein sequence ID" value="MBB6678022.1"/>
    <property type="molecule type" value="Genomic_DNA"/>
</dbReference>
<evidence type="ECO:0000313" key="1">
    <source>
        <dbReference type="EMBL" id="MBB6678022.1"/>
    </source>
</evidence>
<name>A0A841TAK5_9BACL</name>
<dbReference type="Pfam" id="PF06224">
    <property type="entry name" value="AlkZ-like"/>
    <property type="match status" value="1"/>
</dbReference>
<dbReference type="AlphaFoldDB" id="A0A841TAK5"/>
<sequence>MQRTNQPPLVISQADARRLAITSQHLAAPRLEANEANLMKVLRSLRYLQLDPVSAAAPSHELVLWSRLGPGAVPLLDELLWRDRKLFEYWVYAAAIVLTEDYPMHRASMEAYGHPRMASWMEVNRPLHEHIVELLQQKGSVPTGGFEDRAVVPWESSGWTAGRNVERMLQFLWRRGEVMVAGRTANQRLWSLTDAYLPLDTDRTALSRDQAIKAGVELSVRALGVASEADVKQYFYRMQSKLPIRASLEQLQQDSKLIQVEMQDAPSQQPFYIHIEALELIEAIQAGNWEGRTTLLSPFDNLISDRDRTERLWGFFFRNEMYVPKAKREYGYYLMPILHGDQLVGRIAPRVDRRRQVLFIEGLYLEPTVKPDAGLYRAVTAQIADLAAYAGANAVEYAGPMPDAWRAKLVRA</sequence>
<reference evidence="1 2" key="1">
    <citation type="submission" date="2020-08" db="EMBL/GenBank/DDBJ databases">
        <title>Cohnella phylogeny.</title>
        <authorList>
            <person name="Dunlap C."/>
        </authorList>
    </citation>
    <scope>NUCLEOTIDE SEQUENCE [LARGE SCALE GENOMIC DNA]</scope>
    <source>
        <strain evidence="1 2">DSM 103658</strain>
    </source>
</reference>
<dbReference type="PANTHER" id="PTHR30528:SF0">
    <property type="entry name" value="CYTOPLASMIC PROTEIN"/>
    <property type="match status" value="1"/>
</dbReference>
<organism evidence="1 2">
    <name type="scientific">Cohnella lubricantis</name>
    <dbReference type="NCBI Taxonomy" id="2163172"/>
    <lineage>
        <taxon>Bacteria</taxon>
        <taxon>Bacillati</taxon>
        <taxon>Bacillota</taxon>
        <taxon>Bacilli</taxon>
        <taxon>Bacillales</taxon>
        <taxon>Paenibacillaceae</taxon>
        <taxon>Cohnella</taxon>
    </lineage>
</organism>
<protein>
    <submittedName>
        <fullName evidence="1">YcaQ family DNA glycosylase</fullName>
    </submittedName>
</protein>
<dbReference type="InterPro" id="IPR009351">
    <property type="entry name" value="AlkZ-like"/>
</dbReference>
<dbReference type="Proteomes" id="UP000574133">
    <property type="component" value="Unassembled WGS sequence"/>
</dbReference>
<gene>
    <name evidence="1" type="ORF">H4Q31_11875</name>
</gene>
<comment type="caution">
    <text evidence="1">The sequence shown here is derived from an EMBL/GenBank/DDBJ whole genome shotgun (WGS) entry which is preliminary data.</text>
</comment>